<dbReference type="PANTHER" id="PTHR47506:SF8">
    <property type="entry name" value="REPRESSOR OF PUTATIVE XENOBIOTIC REDUCTASE TETR FAMILY-RELATED"/>
    <property type="match status" value="1"/>
</dbReference>
<organism evidence="6 7">
    <name type="scientific">Oceanispirochaeta crateris</name>
    <dbReference type="NCBI Taxonomy" id="2518645"/>
    <lineage>
        <taxon>Bacteria</taxon>
        <taxon>Pseudomonadati</taxon>
        <taxon>Spirochaetota</taxon>
        <taxon>Spirochaetia</taxon>
        <taxon>Spirochaetales</taxon>
        <taxon>Spirochaetaceae</taxon>
        <taxon>Oceanispirochaeta</taxon>
    </lineage>
</organism>
<dbReference type="Pfam" id="PF00440">
    <property type="entry name" value="TetR_N"/>
    <property type="match status" value="1"/>
</dbReference>
<name>A0A5C1QL14_9SPIO</name>
<evidence type="ECO:0000313" key="6">
    <source>
        <dbReference type="EMBL" id="QEN08301.1"/>
    </source>
</evidence>
<evidence type="ECO:0000313" key="7">
    <source>
        <dbReference type="Proteomes" id="UP000324209"/>
    </source>
</evidence>
<evidence type="ECO:0000256" key="2">
    <source>
        <dbReference type="ARBA" id="ARBA00023125"/>
    </source>
</evidence>
<dbReference type="Proteomes" id="UP000324209">
    <property type="component" value="Chromosome"/>
</dbReference>
<keyword evidence="3" id="KW-0804">Transcription</keyword>
<dbReference type="PANTHER" id="PTHR47506">
    <property type="entry name" value="TRANSCRIPTIONAL REGULATORY PROTEIN"/>
    <property type="match status" value="1"/>
</dbReference>
<keyword evidence="2 4" id="KW-0238">DNA-binding</keyword>
<proteinExistence type="predicted"/>
<gene>
    <name evidence="6" type="ORF">EXM22_09980</name>
</gene>
<evidence type="ECO:0000256" key="1">
    <source>
        <dbReference type="ARBA" id="ARBA00023015"/>
    </source>
</evidence>
<feature type="domain" description="HTH tetR-type" evidence="5">
    <location>
        <begin position="5"/>
        <end position="65"/>
    </location>
</feature>
<sequence>MAKPKFDRDLIIEKSKDLFWQYGYNSSSMQDVVQATGLKPGSIYNSFGNKEALYKEALESYTSKSLKQMQQNLESASSIGIGLCQFLDDLIRQSEDQNYSACFLIKTQFEITEEEGDLHNSAVSGLERVEEVLRGFLIQEYGEELGRIRATSVMLHMHGIRVYSYRKNAVPRMHLGVREGLPWLPWDDYFASLDTQA</sequence>
<evidence type="ECO:0000256" key="4">
    <source>
        <dbReference type="PROSITE-ProRule" id="PRU00335"/>
    </source>
</evidence>
<dbReference type="EMBL" id="CP036150">
    <property type="protein sequence ID" value="QEN08301.1"/>
    <property type="molecule type" value="Genomic_DNA"/>
</dbReference>
<dbReference type="Gene3D" id="1.10.357.10">
    <property type="entry name" value="Tetracycline Repressor, domain 2"/>
    <property type="match status" value="1"/>
</dbReference>
<dbReference type="SUPFAM" id="SSF46689">
    <property type="entry name" value="Homeodomain-like"/>
    <property type="match status" value="1"/>
</dbReference>
<dbReference type="InterPro" id="IPR009057">
    <property type="entry name" value="Homeodomain-like_sf"/>
</dbReference>
<protein>
    <submittedName>
        <fullName evidence="6">TetR/AcrR family transcriptional regulator</fullName>
    </submittedName>
</protein>
<dbReference type="KEGG" id="ock:EXM22_09980"/>
<dbReference type="AlphaFoldDB" id="A0A5C1QL14"/>
<dbReference type="PROSITE" id="PS50977">
    <property type="entry name" value="HTH_TETR_2"/>
    <property type="match status" value="1"/>
</dbReference>
<accession>A0A5C1QL14</accession>
<dbReference type="PRINTS" id="PR00455">
    <property type="entry name" value="HTHTETR"/>
</dbReference>
<dbReference type="InterPro" id="IPR001647">
    <property type="entry name" value="HTH_TetR"/>
</dbReference>
<dbReference type="RefSeq" id="WP_149486381.1">
    <property type="nucleotide sequence ID" value="NZ_CP036150.1"/>
</dbReference>
<dbReference type="OrthoDB" id="6430772at2"/>
<reference evidence="6 7" key="1">
    <citation type="submission" date="2019-02" db="EMBL/GenBank/DDBJ databases">
        <title>Complete Genome Sequence and Methylome Analysis of free living Spirochaetas.</title>
        <authorList>
            <person name="Fomenkov A."/>
            <person name="Dubinina G."/>
            <person name="Leshcheva N."/>
            <person name="Mikheeva N."/>
            <person name="Grabovich M."/>
            <person name="Vincze T."/>
            <person name="Roberts R.J."/>
        </authorList>
    </citation>
    <scope>NUCLEOTIDE SEQUENCE [LARGE SCALE GENOMIC DNA]</scope>
    <source>
        <strain evidence="6 7">K2</strain>
    </source>
</reference>
<evidence type="ECO:0000259" key="5">
    <source>
        <dbReference type="PROSITE" id="PS50977"/>
    </source>
</evidence>
<keyword evidence="1" id="KW-0805">Transcription regulation</keyword>
<dbReference type="GO" id="GO:0003677">
    <property type="term" value="F:DNA binding"/>
    <property type="evidence" value="ECO:0007669"/>
    <property type="project" value="UniProtKB-UniRule"/>
</dbReference>
<evidence type="ECO:0000256" key="3">
    <source>
        <dbReference type="ARBA" id="ARBA00023163"/>
    </source>
</evidence>
<keyword evidence="7" id="KW-1185">Reference proteome</keyword>
<feature type="DNA-binding region" description="H-T-H motif" evidence="4">
    <location>
        <begin position="28"/>
        <end position="47"/>
    </location>
</feature>